<feature type="compositionally biased region" description="Basic and acidic residues" evidence="1">
    <location>
        <begin position="82"/>
        <end position="91"/>
    </location>
</feature>
<feature type="region of interest" description="Disordered" evidence="1">
    <location>
        <begin position="62"/>
        <end position="91"/>
    </location>
</feature>
<evidence type="ECO:0000313" key="2">
    <source>
        <dbReference type="EMBL" id="KXG22554.1"/>
    </source>
</evidence>
<dbReference type="InParanoid" id="A0A1B6PA02"/>
<dbReference type="Proteomes" id="UP000000768">
    <property type="component" value="Chromosome 9"/>
</dbReference>
<reference evidence="3" key="2">
    <citation type="journal article" date="2018" name="Plant J.">
        <title>The Sorghum bicolor reference genome: improved assembly, gene annotations, a transcriptome atlas, and signatures of genome organization.</title>
        <authorList>
            <person name="McCormick R.F."/>
            <person name="Truong S.K."/>
            <person name="Sreedasyam A."/>
            <person name="Jenkins J."/>
            <person name="Shu S."/>
            <person name="Sims D."/>
            <person name="Kennedy M."/>
            <person name="Amirebrahimi M."/>
            <person name="Weers B.D."/>
            <person name="McKinley B."/>
            <person name="Mattison A."/>
            <person name="Morishige D.T."/>
            <person name="Grimwood J."/>
            <person name="Schmutz J."/>
            <person name="Mullet J.E."/>
        </authorList>
    </citation>
    <scope>NUCLEOTIDE SEQUENCE [LARGE SCALE GENOMIC DNA]</scope>
    <source>
        <strain evidence="3">cv. BTx623</strain>
    </source>
</reference>
<reference evidence="2 3" key="1">
    <citation type="journal article" date="2009" name="Nature">
        <title>The Sorghum bicolor genome and the diversification of grasses.</title>
        <authorList>
            <person name="Paterson A.H."/>
            <person name="Bowers J.E."/>
            <person name="Bruggmann R."/>
            <person name="Dubchak I."/>
            <person name="Grimwood J."/>
            <person name="Gundlach H."/>
            <person name="Haberer G."/>
            <person name="Hellsten U."/>
            <person name="Mitros T."/>
            <person name="Poliakov A."/>
            <person name="Schmutz J."/>
            <person name="Spannagl M."/>
            <person name="Tang H."/>
            <person name="Wang X."/>
            <person name="Wicker T."/>
            <person name="Bharti A.K."/>
            <person name="Chapman J."/>
            <person name="Feltus F.A."/>
            <person name="Gowik U."/>
            <person name="Grigoriev I.V."/>
            <person name="Lyons E."/>
            <person name="Maher C.A."/>
            <person name="Martis M."/>
            <person name="Narechania A."/>
            <person name="Otillar R.P."/>
            <person name="Penning B.W."/>
            <person name="Salamov A.A."/>
            <person name="Wang Y."/>
            <person name="Zhang L."/>
            <person name="Carpita N.C."/>
            <person name="Freeling M."/>
            <person name="Gingle A.R."/>
            <person name="Hash C.T."/>
            <person name="Keller B."/>
            <person name="Klein P."/>
            <person name="Kresovich S."/>
            <person name="McCann M.C."/>
            <person name="Ming R."/>
            <person name="Peterson D.G."/>
            <person name="Mehboob-ur-Rahman"/>
            <person name="Ware D."/>
            <person name="Westhoff P."/>
            <person name="Mayer K.F."/>
            <person name="Messing J."/>
            <person name="Rokhsar D.S."/>
        </authorList>
    </citation>
    <scope>NUCLEOTIDE SEQUENCE [LARGE SCALE GENOMIC DNA]</scope>
    <source>
        <strain evidence="3">cv. BTx623</strain>
    </source>
</reference>
<name>A0A1B6PA02_SORBI</name>
<sequence length="91" mass="10285">MWCEGWARAVNARAQTRTRHATLKRWRERACPSLLVLAVCSVLDQLRRPPVCFCFVRRGTPPRNSSDHVRHVRSGSGGTACRAREIDGVDL</sequence>
<accession>A0A1B6PA02</accession>
<keyword evidence="3" id="KW-1185">Reference proteome</keyword>
<evidence type="ECO:0000256" key="1">
    <source>
        <dbReference type="SAM" id="MobiDB-lite"/>
    </source>
</evidence>
<dbReference type="Gramene" id="KXG22554">
    <property type="protein sequence ID" value="KXG22554"/>
    <property type="gene ID" value="SORBI_3009G236900"/>
</dbReference>
<organism evidence="2 3">
    <name type="scientific">Sorghum bicolor</name>
    <name type="common">Sorghum</name>
    <name type="synonym">Sorghum vulgare</name>
    <dbReference type="NCBI Taxonomy" id="4558"/>
    <lineage>
        <taxon>Eukaryota</taxon>
        <taxon>Viridiplantae</taxon>
        <taxon>Streptophyta</taxon>
        <taxon>Embryophyta</taxon>
        <taxon>Tracheophyta</taxon>
        <taxon>Spermatophyta</taxon>
        <taxon>Magnoliopsida</taxon>
        <taxon>Liliopsida</taxon>
        <taxon>Poales</taxon>
        <taxon>Poaceae</taxon>
        <taxon>PACMAD clade</taxon>
        <taxon>Panicoideae</taxon>
        <taxon>Andropogonodae</taxon>
        <taxon>Andropogoneae</taxon>
        <taxon>Sorghinae</taxon>
        <taxon>Sorghum</taxon>
    </lineage>
</organism>
<dbReference type="AlphaFoldDB" id="A0A1B6PA02"/>
<proteinExistence type="predicted"/>
<gene>
    <name evidence="2" type="ORF">SORBI_3009G236900</name>
</gene>
<dbReference type="EMBL" id="CM000768">
    <property type="protein sequence ID" value="KXG22554.1"/>
    <property type="molecule type" value="Genomic_DNA"/>
</dbReference>
<evidence type="ECO:0000313" key="3">
    <source>
        <dbReference type="Proteomes" id="UP000000768"/>
    </source>
</evidence>
<protein>
    <submittedName>
        <fullName evidence="2">Uncharacterized protein</fullName>
    </submittedName>
</protein>